<dbReference type="Pfam" id="PF20430">
    <property type="entry name" value="Eplus_motif"/>
    <property type="match status" value="1"/>
</dbReference>
<evidence type="ECO:0000313" key="5">
    <source>
        <dbReference type="EMBL" id="KAF7833438.1"/>
    </source>
</evidence>
<evidence type="ECO:0000256" key="2">
    <source>
        <dbReference type="ARBA" id="ARBA00022737"/>
    </source>
</evidence>
<keyword evidence="2" id="KW-0677">Repeat</keyword>
<feature type="repeat" description="PPR" evidence="3">
    <location>
        <begin position="169"/>
        <end position="203"/>
    </location>
</feature>
<comment type="caution">
    <text evidence="5">The sequence shown here is derived from an EMBL/GenBank/DDBJ whole genome shotgun (WGS) entry which is preliminary data.</text>
</comment>
<dbReference type="Pfam" id="PF20431">
    <property type="entry name" value="E_motif"/>
    <property type="match status" value="1"/>
</dbReference>
<dbReference type="OrthoDB" id="745501at2759"/>
<dbReference type="GO" id="GO:0003723">
    <property type="term" value="F:RNA binding"/>
    <property type="evidence" value="ECO:0007669"/>
    <property type="project" value="InterPro"/>
</dbReference>
<comment type="similarity">
    <text evidence="1">Belongs to the PPR family. PCMP-H subfamily.</text>
</comment>
<keyword evidence="6" id="KW-1185">Reference proteome</keyword>
<dbReference type="InterPro" id="IPR046960">
    <property type="entry name" value="PPR_At4g14850-like_plant"/>
</dbReference>
<dbReference type="PANTHER" id="PTHR47926">
    <property type="entry name" value="PENTATRICOPEPTIDE REPEAT-CONTAINING PROTEIN"/>
    <property type="match status" value="1"/>
</dbReference>
<organism evidence="5 6">
    <name type="scientific">Senna tora</name>
    <dbReference type="NCBI Taxonomy" id="362788"/>
    <lineage>
        <taxon>Eukaryota</taxon>
        <taxon>Viridiplantae</taxon>
        <taxon>Streptophyta</taxon>
        <taxon>Embryophyta</taxon>
        <taxon>Tracheophyta</taxon>
        <taxon>Spermatophyta</taxon>
        <taxon>Magnoliopsida</taxon>
        <taxon>eudicotyledons</taxon>
        <taxon>Gunneridae</taxon>
        <taxon>Pentapetalae</taxon>
        <taxon>rosids</taxon>
        <taxon>fabids</taxon>
        <taxon>Fabales</taxon>
        <taxon>Fabaceae</taxon>
        <taxon>Caesalpinioideae</taxon>
        <taxon>Cassia clade</taxon>
        <taxon>Senna</taxon>
    </lineage>
</organism>
<dbReference type="InterPro" id="IPR046849">
    <property type="entry name" value="E2_motif"/>
</dbReference>
<dbReference type="FunFam" id="1.25.40.10:FF:002102">
    <property type="entry name" value="Pentatricopeptide repeat-containing protein103"/>
    <property type="match status" value="1"/>
</dbReference>
<name>A0A834WVK1_9FABA</name>
<dbReference type="Gene3D" id="1.25.40.10">
    <property type="entry name" value="Tetratricopeptide repeat domain"/>
    <property type="match status" value="5"/>
</dbReference>
<gene>
    <name evidence="5" type="ORF">G2W53_015771</name>
</gene>
<protein>
    <submittedName>
        <fullName evidence="5">Pentatricopeptide repeat-containing protein</fullName>
    </submittedName>
</protein>
<evidence type="ECO:0000259" key="4">
    <source>
        <dbReference type="Pfam" id="PF14432"/>
    </source>
</evidence>
<evidence type="ECO:0000256" key="1">
    <source>
        <dbReference type="ARBA" id="ARBA00006643"/>
    </source>
</evidence>
<dbReference type="InterPro" id="IPR011990">
    <property type="entry name" value="TPR-like_helical_dom_sf"/>
</dbReference>
<dbReference type="Proteomes" id="UP000634136">
    <property type="component" value="Unassembled WGS sequence"/>
</dbReference>
<feature type="domain" description="DYW" evidence="4">
    <location>
        <begin position="825"/>
        <end position="917"/>
    </location>
</feature>
<dbReference type="Pfam" id="PF13041">
    <property type="entry name" value="PPR_2"/>
    <property type="match status" value="3"/>
</dbReference>
<dbReference type="InterPro" id="IPR002885">
    <property type="entry name" value="PPR_rpt"/>
</dbReference>
<sequence>MASVLLVQFNSSILASPSSHYRFLLFPSLPHTSFFHCPLKSPSLPFLLPSTTTTSPTPLSTFHHALHSSLSPTYFLPLHRTSVSDSNSNSPFLSDDSSGYGGISDIDGLFGLLRLSARYDDVELARAVHASVAKLEEDTHLVNALIVAYLKLGLFSDAYNVFMGLACPDVVSYTALISGFSKSNREEAALELFFRMRNSGIEPNEYTFVAILTTCVRIMHFHLGLQIHNIAIKMGYLDCAFVANALMSLYSAYGVYDDVLKLFGEMRERDIASWNTVISGAVKESMYDTAFQLFRGMQGTDALRIDYFTLSTLLTACAGSVAMMEGKQVHAHSIKVGLETNLSVGNSLIGFYTKCGTLEDVVSVFQRMTERDVITWTEMVMAYMESGLVNLALKIFSEMPQKNSVSYNTLLSGFCQNGEGLKALDLFLKMVEEGVELTDFSLTSVISACSLLADYRVSKQIHGFALKFGFGSNVCIEAALLDMYTRCGRMEDAENMFCRWRLDEGSSVAWTSMICGYARNGQPDEALSLVHLSQLEGKMIMDEIASSSVLSLCGTIGYRELGKQIHCHVLKLGFQADVGVGNAVVSMYFKCWDLDDAIKMFNHMSTTDVVSWNALISGHLLHRSGDTALDIWSNMQKEGIKPDKITFVLVISAYRLTNLNLVDDCRDLFHSMRTVYGVEPNSEHYASFISVLGYWGLLEEAEETIRKMPFEPAASVWRALLDSCRLHKNTIIGKRVAKQILALEPRDPSTYILVSNLFSASGRWHCSEMVRENMREKGFRKQPAQSWIIWQKKIHSFYARDKSHPHTKDIYRGLEILILECLKVGYVPDTSFVLHEVEEHQKKDFLFHHSSKLAATYGLLTSKPGKPIRIVKNILLCGDCHTFLKYASIVTKKDIFLRDSSGFHCFSNGLCSCKDYW</sequence>
<dbReference type="PROSITE" id="PS51375">
    <property type="entry name" value="PPR"/>
    <property type="match status" value="6"/>
</dbReference>
<dbReference type="NCBIfam" id="TIGR00756">
    <property type="entry name" value="PPR"/>
    <property type="match status" value="6"/>
</dbReference>
<dbReference type="Pfam" id="PF01535">
    <property type="entry name" value="PPR"/>
    <property type="match status" value="6"/>
</dbReference>
<reference evidence="5" key="1">
    <citation type="submission" date="2020-09" db="EMBL/GenBank/DDBJ databases">
        <title>Genome-Enabled Discovery of Anthraquinone Biosynthesis in Senna tora.</title>
        <authorList>
            <person name="Kang S.-H."/>
            <person name="Pandey R.P."/>
            <person name="Lee C.-M."/>
            <person name="Sim J.-S."/>
            <person name="Jeong J.-T."/>
            <person name="Choi B.-S."/>
            <person name="Jung M."/>
            <person name="Ginzburg D."/>
            <person name="Zhao K."/>
            <person name="Won S.Y."/>
            <person name="Oh T.-J."/>
            <person name="Yu Y."/>
            <person name="Kim N.-H."/>
            <person name="Lee O.R."/>
            <person name="Lee T.-H."/>
            <person name="Bashyal P."/>
            <person name="Kim T.-S."/>
            <person name="Lee W.-H."/>
            <person name="Kawkins C."/>
            <person name="Kim C.-K."/>
            <person name="Kim J.S."/>
            <person name="Ahn B.O."/>
            <person name="Rhee S.Y."/>
            <person name="Sohng J.K."/>
        </authorList>
    </citation>
    <scope>NUCLEOTIDE SEQUENCE</scope>
    <source>
        <tissue evidence="5">Leaf</tissue>
    </source>
</reference>
<dbReference type="Pfam" id="PF14432">
    <property type="entry name" value="DYW_deaminase"/>
    <property type="match status" value="1"/>
</dbReference>
<dbReference type="AlphaFoldDB" id="A0A834WVK1"/>
<dbReference type="GO" id="GO:0009451">
    <property type="term" value="P:RNA modification"/>
    <property type="evidence" value="ECO:0007669"/>
    <property type="project" value="InterPro"/>
</dbReference>
<accession>A0A834WVK1</accession>
<evidence type="ECO:0000256" key="3">
    <source>
        <dbReference type="PROSITE-ProRule" id="PRU00708"/>
    </source>
</evidence>
<dbReference type="PANTHER" id="PTHR47926:SF512">
    <property type="entry name" value="REPEAT (PPR) SUPERFAMILY PROTEIN, PUTATIVE-RELATED"/>
    <property type="match status" value="1"/>
</dbReference>
<feature type="repeat" description="PPR" evidence="3">
    <location>
        <begin position="372"/>
        <end position="402"/>
    </location>
</feature>
<dbReference type="FunFam" id="1.25.40.10:FF:000851">
    <property type="entry name" value="Pentatricopeptide repeat-containing protein103"/>
    <property type="match status" value="1"/>
</dbReference>
<feature type="repeat" description="PPR" evidence="3">
    <location>
        <begin position="270"/>
        <end position="304"/>
    </location>
</feature>
<proteinExistence type="inferred from homology"/>
<dbReference type="GO" id="GO:0008270">
    <property type="term" value="F:zinc ion binding"/>
    <property type="evidence" value="ECO:0007669"/>
    <property type="project" value="InterPro"/>
</dbReference>
<feature type="repeat" description="PPR" evidence="3">
    <location>
        <begin position="403"/>
        <end position="437"/>
    </location>
</feature>
<dbReference type="InterPro" id="IPR032867">
    <property type="entry name" value="DYW_dom"/>
</dbReference>
<dbReference type="InterPro" id="IPR046848">
    <property type="entry name" value="E_motif"/>
</dbReference>
<feature type="repeat" description="PPR" evidence="3">
    <location>
        <begin position="608"/>
        <end position="642"/>
    </location>
</feature>
<dbReference type="EMBL" id="JAAIUW010000005">
    <property type="protein sequence ID" value="KAF7833438.1"/>
    <property type="molecule type" value="Genomic_DNA"/>
</dbReference>
<dbReference type="FunFam" id="1.25.40.10:FF:000679">
    <property type="entry name" value="Pentatricopeptide repeat-containing protein At5g03800"/>
    <property type="match status" value="1"/>
</dbReference>
<evidence type="ECO:0000313" key="6">
    <source>
        <dbReference type="Proteomes" id="UP000634136"/>
    </source>
</evidence>
<feature type="repeat" description="PPR" evidence="3">
    <location>
        <begin position="506"/>
        <end position="540"/>
    </location>
</feature>